<dbReference type="PANTHER" id="PTHR30118:SF15">
    <property type="entry name" value="TRANSCRIPTIONAL REGULATORY PROTEIN"/>
    <property type="match status" value="1"/>
</dbReference>
<evidence type="ECO:0000259" key="8">
    <source>
        <dbReference type="PROSITE" id="PS50931"/>
    </source>
</evidence>
<geneLocation type="plasmid" evidence="10 11">
    <name>p1</name>
</geneLocation>
<evidence type="ECO:0000256" key="5">
    <source>
        <dbReference type="ARBA" id="ARBA00023125"/>
    </source>
</evidence>
<evidence type="ECO:0000256" key="3">
    <source>
        <dbReference type="ARBA" id="ARBA00022679"/>
    </source>
</evidence>
<dbReference type="SUPFAM" id="SSF46785">
    <property type="entry name" value="Winged helix' DNA-binding domain"/>
    <property type="match status" value="1"/>
</dbReference>
<proteinExistence type="inferred from homology"/>
<accession>A0A0N7I8P5</accession>
<dbReference type="Gene3D" id="1.10.10.10">
    <property type="entry name" value="Winged helix-like DNA-binding domain superfamily/Winged helix DNA-binding domain"/>
    <property type="match status" value="1"/>
</dbReference>
<evidence type="ECO:0000313" key="10">
    <source>
        <dbReference type="EMBL" id="QCO10662.1"/>
    </source>
</evidence>
<dbReference type="InterPro" id="IPR050389">
    <property type="entry name" value="LysR-type_TF"/>
</dbReference>
<dbReference type="GO" id="GO:0003677">
    <property type="term" value="F:DNA binding"/>
    <property type="evidence" value="ECO:0007669"/>
    <property type="project" value="UniProtKB-KW"/>
</dbReference>
<dbReference type="RefSeq" id="WP_035678082.1">
    <property type="nucleotide sequence ID" value="NZ_CP012915.1"/>
</dbReference>
<dbReference type="SUPFAM" id="SSF52418">
    <property type="entry name" value="Nucleoside phosphorylase/phosphoribosyltransferase catalytic domain"/>
    <property type="match status" value="1"/>
</dbReference>
<keyword evidence="10" id="KW-0614">Plasmid</keyword>
<dbReference type="InterPro" id="IPR036388">
    <property type="entry name" value="WH-like_DNA-bd_sf"/>
</dbReference>
<dbReference type="Proteomes" id="UP001277471">
    <property type="component" value="Unassembled WGS sequence"/>
</dbReference>
<dbReference type="Pfam" id="PF00126">
    <property type="entry name" value="HTH_1"/>
    <property type="match status" value="1"/>
</dbReference>
<keyword evidence="12" id="KW-1185">Reference proteome</keyword>
<dbReference type="GO" id="GO:0016757">
    <property type="term" value="F:glycosyltransferase activity"/>
    <property type="evidence" value="ECO:0007669"/>
    <property type="project" value="UniProtKB-KW"/>
</dbReference>
<dbReference type="NCBIfam" id="NF006564">
    <property type="entry name" value="PRK09071.1"/>
    <property type="match status" value="1"/>
</dbReference>
<dbReference type="GO" id="GO:0003700">
    <property type="term" value="F:DNA-binding transcription factor activity"/>
    <property type="evidence" value="ECO:0007669"/>
    <property type="project" value="InterPro"/>
</dbReference>
<sequence length="514" mass="55263">MMGKRKDAAPCPASVPVPKPEASGQVKAVPRDQENRLPRGRLIVALDALLSKRNVTLAARDLGLQTSALSRLLAQMREEFGDPLFIRSGRGLVPTPFAEALRPRVQMLARGIDALFEPSAERPALDETFDPRWNVPTGIDAPPLQVRPAGLLEGQPSPAQIDAKLERIAPDATAQDRLARHIGVLGIAGGGHGRPLTAEEAEEAMTIILAGEADPVQVGALLGMMRMRGSTAPELAGLVRAMRAHVAAGLGRTIQADIDWPCFTSPNYHNPPWFFHAARLVAQAGHRVLLHGGTGCSTVSGRYEFIAPTVGIPVCTNTREIAAALAAQRIAYAPLAALSPQIYRLIGLHRLTQTRSAVFEAVHLLKPSKAKTSLLGAAKPTYRELHRDAARILGWKHMAVLGSVRDVAQFTPFRPSSIHRLVNGEAEDLILPACMEEPPPTPRPRGTSLEYWQGVWTGAVRDTRAERIIIGTAAFALFALPGATGPAFADALRLAEQLWKARLGQTALAVRIPG</sequence>
<dbReference type="Pfam" id="PF02885">
    <property type="entry name" value="Glycos_trans_3N"/>
    <property type="match status" value="1"/>
</dbReference>
<organism evidence="10 11">
    <name type="scientific">Azospirillum brasilense</name>
    <dbReference type="NCBI Taxonomy" id="192"/>
    <lineage>
        <taxon>Bacteria</taxon>
        <taxon>Pseudomonadati</taxon>
        <taxon>Pseudomonadota</taxon>
        <taxon>Alphaproteobacteria</taxon>
        <taxon>Rhodospirillales</taxon>
        <taxon>Azospirillaceae</taxon>
        <taxon>Azospirillum</taxon>
    </lineage>
</organism>
<dbReference type="EMBL" id="JAWXYC010000003">
    <property type="protein sequence ID" value="MDX5951926.1"/>
    <property type="molecule type" value="Genomic_DNA"/>
</dbReference>
<evidence type="ECO:0000313" key="9">
    <source>
        <dbReference type="EMBL" id="MDX5951926.1"/>
    </source>
</evidence>
<evidence type="ECO:0000256" key="1">
    <source>
        <dbReference type="ARBA" id="ARBA00009437"/>
    </source>
</evidence>
<dbReference type="InterPro" id="IPR000847">
    <property type="entry name" value="LysR_HTH_N"/>
</dbReference>
<dbReference type="AlphaFoldDB" id="A0A0N7I8P5"/>
<dbReference type="Gene3D" id="1.20.970.10">
    <property type="entry name" value="Transferase, Pyrimidine Nucleoside Phosphorylase, Chain C"/>
    <property type="match status" value="1"/>
</dbReference>
<dbReference type="InterPro" id="IPR036320">
    <property type="entry name" value="Glycosyl_Trfase_fam3_N_dom_sf"/>
</dbReference>
<keyword evidence="4" id="KW-0805">Transcription regulation</keyword>
<dbReference type="Gene3D" id="3.40.1030.10">
    <property type="entry name" value="Nucleoside phosphorylase/phosphoribosyltransferase catalytic domain"/>
    <property type="match status" value="1"/>
</dbReference>
<comment type="similarity">
    <text evidence="1">Belongs to the LysR transcriptional regulatory family.</text>
</comment>
<dbReference type="InterPro" id="IPR035902">
    <property type="entry name" value="Nuc_phospho_transferase"/>
</dbReference>
<dbReference type="InterPro" id="IPR036390">
    <property type="entry name" value="WH_DNA-bd_sf"/>
</dbReference>
<dbReference type="EMBL" id="CP032340">
    <property type="protein sequence ID" value="QCO10662.1"/>
    <property type="molecule type" value="Genomic_DNA"/>
</dbReference>
<evidence type="ECO:0000313" key="12">
    <source>
        <dbReference type="Proteomes" id="UP001277471"/>
    </source>
</evidence>
<evidence type="ECO:0000256" key="7">
    <source>
        <dbReference type="SAM" id="MobiDB-lite"/>
    </source>
</evidence>
<evidence type="ECO:0000313" key="11">
    <source>
        <dbReference type="Proteomes" id="UP000298774"/>
    </source>
</evidence>
<feature type="region of interest" description="Disordered" evidence="7">
    <location>
        <begin position="1"/>
        <end position="33"/>
    </location>
</feature>
<keyword evidence="2" id="KW-0328">Glycosyltransferase</keyword>
<dbReference type="Proteomes" id="UP000298774">
    <property type="component" value="Plasmid p1"/>
</dbReference>
<evidence type="ECO:0000256" key="6">
    <source>
        <dbReference type="ARBA" id="ARBA00023163"/>
    </source>
</evidence>
<evidence type="ECO:0000256" key="2">
    <source>
        <dbReference type="ARBA" id="ARBA00022676"/>
    </source>
</evidence>
<dbReference type="GeneID" id="56449227"/>
<gene>
    <name evidence="10" type="ORF">D3868_16405</name>
    <name evidence="9" type="ORF">SIM66_12075</name>
</gene>
<reference evidence="10 11" key="1">
    <citation type="submission" date="2018-09" db="EMBL/GenBank/DDBJ databases">
        <title>Whole genome based analysis of evolution and adaptive divergence in Indian and Brazilian strains of Azospirillum brasilense.</title>
        <authorList>
            <person name="Singh C."/>
            <person name="Tripathi A.K."/>
        </authorList>
    </citation>
    <scope>NUCLEOTIDE SEQUENCE [LARGE SCALE GENOMIC DNA]</scope>
    <source>
        <strain evidence="10 11">MTCC4038</strain>
        <plasmid evidence="10 11">p1</plasmid>
    </source>
</reference>
<dbReference type="PANTHER" id="PTHR30118">
    <property type="entry name" value="HTH-TYPE TRANSCRIPTIONAL REGULATOR LEUO-RELATED"/>
    <property type="match status" value="1"/>
</dbReference>
<keyword evidence="6" id="KW-0804">Transcription</keyword>
<evidence type="ECO:0000256" key="4">
    <source>
        <dbReference type="ARBA" id="ARBA00023015"/>
    </source>
</evidence>
<dbReference type="InterPro" id="IPR017459">
    <property type="entry name" value="Glycosyl_Trfase_fam3_N_dom"/>
</dbReference>
<keyword evidence="5" id="KW-0238">DNA-binding</keyword>
<protein>
    <submittedName>
        <fullName evidence="10">Glycosyl transferase family protein</fullName>
    </submittedName>
</protein>
<name>A0A0N7I8P5_AZOBR</name>
<dbReference type="KEGG" id="abf:AMK58_20875"/>
<dbReference type="SUPFAM" id="SSF47648">
    <property type="entry name" value="Nucleoside phosphorylase/phosphoribosyltransferase N-terminal domain"/>
    <property type="match status" value="1"/>
</dbReference>
<feature type="domain" description="HTH lysR-type" evidence="8">
    <location>
        <begin position="41"/>
        <end position="95"/>
    </location>
</feature>
<dbReference type="PROSITE" id="PS50931">
    <property type="entry name" value="HTH_LYSR"/>
    <property type="match status" value="1"/>
</dbReference>
<keyword evidence="3 10" id="KW-0808">Transferase</keyword>
<reference evidence="9 12" key="2">
    <citation type="submission" date="2023-11" db="EMBL/GenBank/DDBJ databases">
        <title>MicrobeMod: A computational toolkit for identifying prokaryotic methylation and restriction-modification with nanopore sequencing.</title>
        <authorList>
            <person name="Crits-Christoph A."/>
            <person name="Kang S.C."/>
            <person name="Lee H."/>
            <person name="Ostrov N."/>
        </authorList>
    </citation>
    <scope>NUCLEOTIDE SEQUENCE [LARGE SCALE GENOMIC DNA]</scope>
    <source>
        <strain evidence="9 12">ATCC 29145</strain>
    </source>
</reference>